<sequence>MGIAEFRTPGMGGGRTRLSPAETFLRADARENRHRILDTARHLFAAKGIDIPMVAIAREAKVGLATLYRAEGTAP</sequence>
<dbReference type="EMBL" id="JBHSBB010000010">
    <property type="protein sequence ID" value="MFC4033125.1"/>
    <property type="molecule type" value="Genomic_DNA"/>
</dbReference>
<feature type="domain" description="HTH tetR-type" evidence="2">
    <location>
        <begin position="36"/>
        <end position="69"/>
    </location>
</feature>
<name>A0ABV8HMG4_9ACTN</name>
<dbReference type="Proteomes" id="UP001595765">
    <property type="component" value="Unassembled WGS sequence"/>
</dbReference>
<keyword evidence="1" id="KW-0238">DNA-binding</keyword>
<dbReference type="InterPro" id="IPR009057">
    <property type="entry name" value="Homeodomain-like_sf"/>
</dbReference>
<comment type="caution">
    <text evidence="3">The sequence shown here is derived from an EMBL/GenBank/DDBJ whole genome shotgun (WGS) entry which is preliminary data.</text>
</comment>
<evidence type="ECO:0000259" key="2">
    <source>
        <dbReference type="Pfam" id="PF00440"/>
    </source>
</evidence>
<dbReference type="Gene3D" id="1.10.357.10">
    <property type="entry name" value="Tetracycline Repressor, domain 2"/>
    <property type="match status" value="1"/>
</dbReference>
<dbReference type="InterPro" id="IPR001647">
    <property type="entry name" value="HTH_TetR"/>
</dbReference>
<proteinExistence type="predicted"/>
<dbReference type="Pfam" id="PF00440">
    <property type="entry name" value="TetR_N"/>
    <property type="match status" value="1"/>
</dbReference>
<evidence type="ECO:0000256" key="1">
    <source>
        <dbReference type="ARBA" id="ARBA00023125"/>
    </source>
</evidence>
<reference evidence="4" key="1">
    <citation type="journal article" date="2019" name="Int. J. Syst. Evol. Microbiol.">
        <title>The Global Catalogue of Microorganisms (GCM) 10K type strain sequencing project: providing services to taxonomists for standard genome sequencing and annotation.</title>
        <authorList>
            <consortium name="The Broad Institute Genomics Platform"/>
            <consortium name="The Broad Institute Genome Sequencing Center for Infectious Disease"/>
            <person name="Wu L."/>
            <person name="Ma J."/>
        </authorList>
    </citation>
    <scope>NUCLEOTIDE SEQUENCE [LARGE SCALE GENOMIC DNA]</scope>
    <source>
        <strain evidence="4">CGMCC 4.7237</strain>
    </source>
</reference>
<dbReference type="SUPFAM" id="SSF46689">
    <property type="entry name" value="Homeodomain-like"/>
    <property type="match status" value="1"/>
</dbReference>
<accession>A0ABV8HMG4</accession>
<dbReference type="RefSeq" id="WP_386430172.1">
    <property type="nucleotide sequence ID" value="NZ_JBHSBB010000010.1"/>
</dbReference>
<keyword evidence="4" id="KW-1185">Reference proteome</keyword>
<protein>
    <submittedName>
        <fullName evidence="3">TetR family transcriptional regulator</fullName>
    </submittedName>
</protein>
<organism evidence="3 4">
    <name type="scientific">Streptomyces polygonati</name>
    <dbReference type="NCBI Taxonomy" id="1617087"/>
    <lineage>
        <taxon>Bacteria</taxon>
        <taxon>Bacillati</taxon>
        <taxon>Actinomycetota</taxon>
        <taxon>Actinomycetes</taxon>
        <taxon>Kitasatosporales</taxon>
        <taxon>Streptomycetaceae</taxon>
        <taxon>Streptomyces</taxon>
    </lineage>
</organism>
<evidence type="ECO:0000313" key="3">
    <source>
        <dbReference type="EMBL" id="MFC4033125.1"/>
    </source>
</evidence>
<evidence type="ECO:0000313" key="4">
    <source>
        <dbReference type="Proteomes" id="UP001595765"/>
    </source>
</evidence>
<gene>
    <name evidence="3" type="ORF">ACFO3J_16755</name>
</gene>